<feature type="compositionally biased region" description="Basic and acidic residues" evidence="1">
    <location>
        <begin position="10"/>
        <end position="23"/>
    </location>
</feature>
<feature type="domain" description="Transglutaminase-like" evidence="2">
    <location>
        <begin position="130"/>
        <end position="199"/>
    </location>
</feature>
<gene>
    <name evidence="4" type="primary">LOC106153923</name>
</gene>
<organism evidence="3 4">
    <name type="scientific">Lingula anatina</name>
    <name type="common">Brachiopod</name>
    <name type="synonym">Lingula unguis</name>
    <dbReference type="NCBI Taxonomy" id="7574"/>
    <lineage>
        <taxon>Eukaryota</taxon>
        <taxon>Metazoa</taxon>
        <taxon>Spiralia</taxon>
        <taxon>Lophotrochozoa</taxon>
        <taxon>Brachiopoda</taxon>
        <taxon>Linguliformea</taxon>
        <taxon>Lingulata</taxon>
        <taxon>Lingulida</taxon>
        <taxon>Linguloidea</taxon>
        <taxon>Lingulidae</taxon>
        <taxon>Lingula</taxon>
    </lineage>
</organism>
<evidence type="ECO:0000259" key="2">
    <source>
        <dbReference type="SMART" id="SM00460"/>
    </source>
</evidence>
<dbReference type="InParanoid" id="A0A1S3HBY7"/>
<dbReference type="InterPro" id="IPR002931">
    <property type="entry name" value="Transglutaminase-like"/>
</dbReference>
<dbReference type="Pfam" id="PF23265">
    <property type="entry name" value="Ig-like_KY"/>
    <property type="match status" value="2"/>
</dbReference>
<dbReference type="GeneID" id="106153923"/>
<dbReference type="STRING" id="7574.A0A1S3HBY7"/>
<keyword evidence="3" id="KW-1185">Reference proteome</keyword>
<reference evidence="4" key="1">
    <citation type="submission" date="2025-08" db="UniProtKB">
        <authorList>
            <consortium name="RefSeq"/>
        </authorList>
    </citation>
    <scope>IDENTIFICATION</scope>
    <source>
        <tissue evidence="4">Gonads</tissue>
    </source>
</reference>
<dbReference type="InterPro" id="IPR052557">
    <property type="entry name" value="CAP/Cytokinesis_protein"/>
</dbReference>
<dbReference type="InterPro" id="IPR038765">
    <property type="entry name" value="Papain-like_cys_pep_sf"/>
</dbReference>
<dbReference type="Pfam" id="PF01841">
    <property type="entry name" value="Transglut_core"/>
    <property type="match status" value="1"/>
</dbReference>
<dbReference type="PANTHER" id="PTHR46333:SF2">
    <property type="entry name" value="CYTOKINESIS PROTEIN 3"/>
    <property type="match status" value="1"/>
</dbReference>
<dbReference type="GO" id="GO:0005737">
    <property type="term" value="C:cytoplasm"/>
    <property type="evidence" value="ECO:0007669"/>
    <property type="project" value="TreeGrafter"/>
</dbReference>
<dbReference type="SMART" id="SM00460">
    <property type="entry name" value="TGc"/>
    <property type="match status" value="1"/>
</dbReference>
<feature type="region of interest" description="Disordered" evidence="1">
    <location>
        <begin position="1"/>
        <end position="46"/>
    </location>
</feature>
<dbReference type="Gene3D" id="3.10.620.30">
    <property type="match status" value="1"/>
</dbReference>
<dbReference type="OrthoDB" id="6129702at2759"/>
<evidence type="ECO:0000313" key="4">
    <source>
        <dbReference type="RefSeq" id="XP_013383528.1"/>
    </source>
</evidence>
<dbReference type="AlphaFoldDB" id="A0A1S3HBY7"/>
<accession>A0A1S3HBY7</accession>
<evidence type="ECO:0000313" key="3">
    <source>
        <dbReference type="Proteomes" id="UP000085678"/>
    </source>
</evidence>
<dbReference type="InterPro" id="IPR056564">
    <property type="entry name" value="Ig-like_KY"/>
</dbReference>
<dbReference type="PANTHER" id="PTHR46333">
    <property type="entry name" value="CYTOKINESIS PROTEIN 3"/>
    <property type="match status" value="1"/>
</dbReference>
<dbReference type="Proteomes" id="UP000085678">
    <property type="component" value="Unplaced"/>
</dbReference>
<proteinExistence type="predicted"/>
<name>A0A1S3HBY7_LINAN</name>
<dbReference type="KEGG" id="lak:106153923"/>
<evidence type="ECO:0000256" key="1">
    <source>
        <dbReference type="SAM" id="MobiDB-lite"/>
    </source>
</evidence>
<sequence>MGCGASKDPAITEKEIKTKDSQENGHVVSADIDITPGKKADDIEPVPPSCSKKQYLSSKNFDEIDNHAINTPSSETSSLQNLVNHLLRPCRSDLDRVRVFFRWITHNIRYDLENFLAGNPTSISSECEDVLRSRKASCDGYSNLFLQMCKLSGIQAKKIRGYSKGYGYIPGQSFQGKDSDHAWNAVFLENTWRLIDCTWGTGHVTQDKQFKFVLEDFWFLTDPEELIYSHFPLEATDSSCSPNAWQLTKTPRSLHEFEGTVSPQPEFFTMGLSPRKLSHQNGHLKFINDIEIKITSPKSLSFSGQLNDMQSGQNNDRYCLVHREQQKDSSVDLVVFQIIPPCPGVYLLTIHGFNTTESEQSGTSMGYRLLDYVIDCSSVENLPRAMPSSVLWGLLPLGTELGLSSEIGPKVSAENGQASLEFKATKPVDVYGRLTTADDRELPENLILKQQQGENLVFNTSLPEIGNFKFTLYGAKSTNSTNKEKVYFQIADYLIQCDNHAADPVVFPDINSSVFGPDCHLISPVTGKLPNNQDVEFKVYIPGVASVAVQSFGEDNNFVHTLLDQDGSTWSKMINTGTLGERVYLSVCHETGGTEYDVAIEFTVE</sequence>
<dbReference type="SUPFAM" id="SSF54001">
    <property type="entry name" value="Cysteine proteinases"/>
    <property type="match status" value="1"/>
</dbReference>
<dbReference type="OMA" id="WGTKVEL"/>
<dbReference type="RefSeq" id="XP_013383528.1">
    <property type="nucleotide sequence ID" value="XM_013528074.1"/>
</dbReference>
<protein>
    <submittedName>
        <fullName evidence="4">Kyphoscoliosis peptidase</fullName>
    </submittedName>
</protein>